<dbReference type="AlphaFoldDB" id="A0A8S4MN44"/>
<dbReference type="Gene3D" id="2.10.70.10">
    <property type="entry name" value="Complement Module, domain 1"/>
    <property type="match status" value="1"/>
</dbReference>
<sequence>MEPNLTMSRSLPWRVSSAMWRWRPRPWAPARVGSLPIPAVDCSPARQLIATLSLIVPDPARGLLQEDCSYACHLLGAPDLCLPAIISIPPVVSRRRTALPPAICSILLNCAPHRRRTTLPPVICSVPLNCATLCCKLSENFALGVRPLLTIRPCAPVESYRAYENCSYVKLTFLCRKQPCRNSRPRKSPCRRPIEPQTIHLDTAQTLLQGFQTEMGYDYMNVYDGTNSSAQLGDQYTGHLSEQGNLPAPLRSSGNRMTIVFHSDSSIGGDGFQLSYQAIRRTFCLPLTAPMNGTMIGNNFNVFSTISFSCDDGYELPSSCNQAGRCVLTCTSFSGTPTWDKPVPTCTGQW</sequence>
<feature type="domain" description="CUB" evidence="4">
    <location>
        <begin position="206"/>
        <end position="279"/>
    </location>
</feature>
<dbReference type="SMART" id="SM00032">
    <property type="entry name" value="CCP"/>
    <property type="match status" value="1"/>
</dbReference>
<dbReference type="CDD" id="cd00041">
    <property type="entry name" value="CUB"/>
    <property type="match status" value="1"/>
</dbReference>
<dbReference type="PANTHER" id="PTHR24255">
    <property type="entry name" value="COMPLEMENT COMPONENT 1, S SUBCOMPONENT-RELATED"/>
    <property type="match status" value="1"/>
</dbReference>
<evidence type="ECO:0000256" key="2">
    <source>
        <dbReference type="ARBA" id="ARBA00023157"/>
    </source>
</evidence>
<evidence type="ECO:0000256" key="1">
    <source>
        <dbReference type="ARBA" id="ARBA00022825"/>
    </source>
</evidence>
<evidence type="ECO:0000256" key="3">
    <source>
        <dbReference type="PROSITE-ProRule" id="PRU00302"/>
    </source>
</evidence>
<protein>
    <submittedName>
        <fullName evidence="6">CSMD1 protein</fullName>
    </submittedName>
</protein>
<dbReference type="InterPro" id="IPR000859">
    <property type="entry name" value="CUB_dom"/>
</dbReference>
<dbReference type="EMBL" id="CAKMNS010000263">
    <property type="protein sequence ID" value="CAH1277312.1"/>
    <property type="molecule type" value="Genomic_DNA"/>
</dbReference>
<dbReference type="PROSITE" id="PS01180">
    <property type="entry name" value="CUB"/>
    <property type="match status" value="1"/>
</dbReference>
<dbReference type="SUPFAM" id="SSF57535">
    <property type="entry name" value="Complement control module/SCR domain"/>
    <property type="match status" value="1"/>
</dbReference>
<proteinExistence type="predicted"/>
<dbReference type="OrthoDB" id="431034at2759"/>
<dbReference type="SMART" id="SM00042">
    <property type="entry name" value="CUB"/>
    <property type="match status" value="1"/>
</dbReference>
<evidence type="ECO:0000259" key="4">
    <source>
        <dbReference type="PROSITE" id="PS01180"/>
    </source>
</evidence>
<dbReference type="InterPro" id="IPR035976">
    <property type="entry name" value="Sushi/SCR/CCP_sf"/>
</dbReference>
<dbReference type="InterPro" id="IPR035914">
    <property type="entry name" value="Sperma_CUB_dom_sf"/>
</dbReference>
<dbReference type="GO" id="GO:0004252">
    <property type="term" value="F:serine-type endopeptidase activity"/>
    <property type="evidence" value="ECO:0007669"/>
    <property type="project" value="TreeGrafter"/>
</dbReference>
<keyword evidence="7" id="KW-1185">Reference proteome</keyword>
<accession>A0A8S4MN44</accession>
<dbReference type="InterPro" id="IPR000436">
    <property type="entry name" value="Sushi_SCR_CCP_dom"/>
</dbReference>
<dbReference type="Gene3D" id="2.60.120.290">
    <property type="entry name" value="Spermadhesin, CUB domain"/>
    <property type="match status" value="1"/>
</dbReference>
<feature type="domain" description="Sushi" evidence="5">
    <location>
        <begin position="282"/>
        <end position="348"/>
    </location>
</feature>
<dbReference type="Pfam" id="PF00431">
    <property type="entry name" value="CUB"/>
    <property type="match status" value="1"/>
</dbReference>
<keyword evidence="3" id="KW-0768">Sushi</keyword>
<dbReference type="Pfam" id="PF00084">
    <property type="entry name" value="Sushi"/>
    <property type="match status" value="1"/>
</dbReference>
<dbReference type="GO" id="GO:0005615">
    <property type="term" value="C:extracellular space"/>
    <property type="evidence" value="ECO:0007669"/>
    <property type="project" value="TreeGrafter"/>
</dbReference>
<keyword evidence="1" id="KW-0720">Serine protease</keyword>
<dbReference type="Proteomes" id="UP000838412">
    <property type="component" value="Unassembled WGS sequence"/>
</dbReference>
<dbReference type="PROSITE" id="PS50923">
    <property type="entry name" value="SUSHI"/>
    <property type="match status" value="1"/>
</dbReference>
<comment type="caution">
    <text evidence="6">The sequence shown here is derived from an EMBL/GenBank/DDBJ whole genome shotgun (WGS) entry which is preliminary data.</text>
</comment>
<dbReference type="CDD" id="cd00033">
    <property type="entry name" value="CCP"/>
    <property type="match status" value="1"/>
</dbReference>
<dbReference type="SUPFAM" id="SSF49854">
    <property type="entry name" value="Spermadhesin, CUB domain"/>
    <property type="match status" value="1"/>
</dbReference>
<gene>
    <name evidence="6" type="primary">CSMD1</name>
    <name evidence="6" type="ORF">BLAG_LOCUS26128</name>
</gene>
<name>A0A8S4MN44_BRALA</name>
<organism evidence="6 7">
    <name type="scientific">Branchiostoma lanceolatum</name>
    <name type="common">Common lancelet</name>
    <name type="synonym">Amphioxus lanceolatum</name>
    <dbReference type="NCBI Taxonomy" id="7740"/>
    <lineage>
        <taxon>Eukaryota</taxon>
        <taxon>Metazoa</taxon>
        <taxon>Chordata</taxon>
        <taxon>Cephalochordata</taxon>
        <taxon>Leptocardii</taxon>
        <taxon>Amphioxiformes</taxon>
        <taxon>Branchiostomatidae</taxon>
        <taxon>Branchiostoma</taxon>
    </lineage>
</organism>
<evidence type="ECO:0000313" key="7">
    <source>
        <dbReference type="Proteomes" id="UP000838412"/>
    </source>
</evidence>
<evidence type="ECO:0000313" key="6">
    <source>
        <dbReference type="EMBL" id="CAH1277312.1"/>
    </source>
</evidence>
<keyword evidence="1" id="KW-0645">Protease</keyword>
<dbReference type="PANTHER" id="PTHR24255:SF31">
    <property type="entry name" value="CUBILIN-LIKE PROTEIN"/>
    <property type="match status" value="1"/>
</dbReference>
<comment type="caution">
    <text evidence="3">Lacks conserved residue(s) required for the propagation of feature annotation.</text>
</comment>
<keyword evidence="1" id="KW-0378">Hydrolase</keyword>
<reference evidence="6" key="1">
    <citation type="submission" date="2022-01" db="EMBL/GenBank/DDBJ databases">
        <authorList>
            <person name="Braso-Vives M."/>
        </authorList>
    </citation>
    <scope>NUCLEOTIDE SEQUENCE</scope>
</reference>
<evidence type="ECO:0000259" key="5">
    <source>
        <dbReference type="PROSITE" id="PS50923"/>
    </source>
</evidence>
<keyword evidence="2" id="KW-1015">Disulfide bond</keyword>